<dbReference type="InterPro" id="IPR027051">
    <property type="entry name" value="XdhC_Rossmann_dom"/>
</dbReference>
<dbReference type="RefSeq" id="WP_150083633.1">
    <property type="nucleotide sequence ID" value="NZ_VWRN01000038.1"/>
</dbReference>
<sequence>MQDAPLKPFRFADAAALVRAGVPVAMVTIVEVKGSAPREPGIRMLVTGDDLIGTIGGGHLEWRGMAIAREMLDAAARGEASSVAPDATRRVVRIPLGPALGQCCGGVVQLGFERLGPADLEWLDAVEAAFAARRTVTRTVPAAGPVRHAIDRTPLPTLPAVTLHEDGSWTDLLAPDEMHVVLFGAGHVGHALVKVLGTLPCTVHWVDERDTLFPGGLPGNVVAEATDTAEAVVDHAPPGSYFLVMTHSHALDQALCERILRRTDFAYFGLIGSKTKRARFEHRMVEHGIDPAAFTRMTCPIGVAGITDKAPAMIAVAIVAQLLQVRDQRLAALRSDAPAMQRDGGQPGERASESDSNSGGPAHR</sequence>
<dbReference type="Gene3D" id="3.40.50.720">
    <property type="entry name" value="NAD(P)-binding Rossmann-like Domain"/>
    <property type="match status" value="1"/>
</dbReference>
<dbReference type="InterPro" id="IPR014308">
    <property type="entry name" value="Xanthine_DH_XdhC"/>
</dbReference>
<feature type="compositionally biased region" description="Polar residues" evidence="1">
    <location>
        <begin position="354"/>
        <end position="364"/>
    </location>
</feature>
<evidence type="ECO:0000259" key="3">
    <source>
        <dbReference type="Pfam" id="PF13478"/>
    </source>
</evidence>
<dbReference type="InterPro" id="IPR052698">
    <property type="entry name" value="MoCofactor_Util/Proc"/>
</dbReference>
<evidence type="ECO:0000313" key="5">
    <source>
        <dbReference type="Proteomes" id="UP000324324"/>
    </source>
</evidence>
<accession>A0A5M8AL91</accession>
<evidence type="ECO:0000256" key="1">
    <source>
        <dbReference type="SAM" id="MobiDB-lite"/>
    </source>
</evidence>
<comment type="caution">
    <text evidence="4">The sequence shown here is derived from an EMBL/GenBank/DDBJ whole genome shotgun (WGS) entry which is preliminary data.</text>
</comment>
<dbReference type="Pfam" id="PF13478">
    <property type="entry name" value="XdhC_C"/>
    <property type="match status" value="1"/>
</dbReference>
<proteinExistence type="predicted"/>
<dbReference type="PANTHER" id="PTHR30388:SF6">
    <property type="entry name" value="XANTHINE DEHYDROGENASE SUBUNIT A-RELATED"/>
    <property type="match status" value="1"/>
</dbReference>
<feature type="region of interest" description="Disordered" evidence="1">
    <location>
        <begin position="335"/>
        <end position="364"/>
    </location>
</feature>
<keyword evidence="5" id="KW-1185">Reference proteome</keyword>
<feature type="domain" description="XdhC Rossmann" evidence="3">
    <location>
        <begin position="180"/>
        <end position="322"/>
    </location>
</feature>
<protein>
    <submittedName>
        <fullName evidence="4">Xanthine dehydrogenase accessory protein XdhC</fullName>
    </submittedName>
</protein>
<evidence type="ECO:0000259" key="2">
    <source>
        <dbReference type="Pfam" id="PF02625"/>
    </source>
</evidence>
<dbReference type="EMBL" id="VWRN01000038">
    <property type="protein sequence ID" value="KAA6122410.1"/>
    <property type="molecule type" value="Genomic_DNA"/>
</dbReference>
<organism evidence="4 5">
    <name type="scientific">Cupriavidus cauae</name>
    <dbReference type="NCBI Taxonomy" id="2608999"/>
    <lineage>
        <taxon>Bacteria</taxon>
        <taxon>Pseudomonadati</taxon>
        <taxon>Pseudomonadota</taxon>
        <taxon>Betaproteobacteria</taxon>
        <taxon>Burkholderiales</taxon>
        <taxon>Burkholderiaceae</taxon>
        <taxon>Cupriavidus</taxon>
    </lineage>
</organism>
<dbReference type="InterPro" id="IPR003777">
    <property type="entry name" value="XdhC_CoxI"/>
</dbReference>
<dbReference type="PANTHER" id="PTHR30388">
    <property type="entry name" value="ALDEHYDE OXIDOREDUCTASE MOLYBDENUM COFACTOR ASSEMBLY PROTEIN"/>
    <property type="match status" value="1"/>
</dbReference>
<reference evidence="4 5" key="1">
    <citation type="submission" date="2019-09" db="EMBL/GenBank/DDBJ databases">
        <title>Isolation of a novel species in the genus Cupriavidus from patients with sepsis using whole genome sequencing.</title>
        <authorList>
            <person name="Kweon O.J."/>
            <person name="Lee M.-K."/>
        </authorList>
    </citation>
    <scope>NUCLEOTIDE SEQUENCE [LARGE SCALE GENOMIC DNA]</scope>
    <source>
        <strain evidence="4 5">MKL-01</strain>
    </source>
</reference>
<gene>
    <name evidence="4" type="primary">xdhC</name>
    <name evidence="4" type="ORF">F1599_15185</name>
</gene>
<name>A0A5M8AL91_9BURK</name>
<feature type="domain" description="XdhC- CoxI" evidence="2">
    <location>
        <begin position="18"/>
        <end position="75"/>
    </location>
</feature>
<dbReference type="AlphaFoldDB" id="A0A5M8AL91"/>
<evidence type="ECO:0000313" key="4">
    <source>
        <dbReference type="EMBL" id="KAA6122410.1"/>
    </source>
</evidence>
<dbReference type="Pfam" id="PF02625">
    <property type="entry name" value="XdhC_CoxI"/>
    <property type="match status" value="1"/>
</dbReference>
<dbReference type="NCBIfam" id="TIGR02964">
    <property type="entry name" value="xanthine_xdhC"/>
    <property type="match status" value="1"/>
</dbReference>
<dbReference type="Proteomes" id="UP000324324">
    <property type="component" value="Unassembled WGS sequence"/>
</dbReference>